<dbReference type="InterPro" id="IPR013815">
    <property type="entry name" value="ATP_grasp_subdomain_1"/>
</dbReference>
<gene>
    <name evidence="6" type="ORF">GCM10023156_43550</name>
</gene>
<dbReference type="SUPFAM" id="SSF56059">
    <property type="entry name" value="Glutathione synthetase ATP-binding domain-like"/>
    <property type="match status" value="1"/>
</dbReference>
<keyword evidence="7" id="KW-1185">Reference proteome</keyword>
<evidence type="ECO:0000313" key="6">
    <source>
        <dbReference type="EMBL" id="GAA4461258.1"/>
    </source>
</evidence>
<sequence>MSGKRFLVLGCGQGWHASQLRSAADRLGCELHGSDYESLFASLKSNSLQSNSIQSNSLPLTSAPHLNAVDLGADGFTAAAISIDRYDAVLARTMPAGSLEKITFRLSILHALAGDTIANDRPVTVINSPRGLEIAIDKFATLAHVRRLGYLVPETIVVQSRNEAMAAFERLGGDCVVKPLFGGEGRGVMRIQDPQLAWYTFSTLDQLDAVFYVQAFVHPGGRDTRLLVIGDHVIAARRENPSDFRTNHSHGATTTQIQPSREQITMAKQITSTMGLTFASVDLVDCDDDAPRVLEVNAVPGWKGLQQVCTENIATLVIQTLIDACKSVPINSSIRNTSPKPAPHEATS</sequence>
<comment type="caution">
    <text evidence="6">The sequence shown here is derived from an EMBL/GenBank/DDBJ whole genome shotgun (WGS) entry which is preliminary data.</text>
</comment>
<dbReference type="Pfam" id="PF08443">
    <property type="entry name" value="RimK"/>
    <property type="match status" value="1"/>
</dbReference>
<dbReference type="InterPro" id="IPR011761">
    <property type="entry name" value="ATP-grasp"/>
</dbReference>
<accession>A0ABP8N8Y3</accession>
<proteinExistence type="predicted"/>
<keyword evidence="3 4" id="KW-0067">ATP-binding</keyword>
<dbReference type="EMBL" id="BAABGA010000054">
    <property type="protein sequence ID" value="GAA4461258.1"/>
    <property type="molecule type" value="Genomic_DNA"/>
</dbReference>
<evidence type="ECO:0000259" key="5">
    <source>
        <dbReference type="PROSITE" id="PS50975"/>
    </source>
</evidence>
<dbReference type="RefSeq" id="WP_345325452.1">
    <property type="nucleotide sequence ID" value="NZ_BAABGA010000054.1"/>
</dbReference>
<dbReference type="Gene3D" id="3.40.50.20">
    <property type="match status" value="1"/>
</dbReference>
<dbReference type="PANTHER" id="PTHR21621">
    <property type="entry name" value="RIBOSOMAL PROTEIN S6 MODIFICATION PROTEIN"/>
    <property type="match status" value="1"/>
</dbReference>
<evidence type="ECO:0000313" key="7">
    <source>
        <dbReference type="Proteomes" id="UP001500840"/>
    </source>
</evidence>
<name>A0ABP8N8Y3_9BACT</name>
<dbReference type="PROSITE" id="PS50975">
    <property type="entry name" value="ATP_GRASP"/>
    <property type="match status" value="1"/>
</dbReference>
<reference evidence="7" key="1">
    <citation type="journal article" date="2019" name="Int. J. Syst. Evol. Microbiol.">
        <title>The Global Catalogue of Microorganisms (GCM) 10K type strain sequencing project: providing services to taxonomists for standard genome sequencing and annotation.</title>
        <authorList>
            <consortium name="The Broad Institute Genomics Platform"/>
            <consortium name="The Broad Institute Genome Sequencing Center for Infectious Disease"/>
            <person name="Wu L."/>
            <person name="Ma J."/>
        </authorList>
    </citation>
    <scope>NUCLEOTIDE SEQUENCE [LARGE SCALE GENOMIC DNA]</scope>
    <source>
        <strain evidence="7">JCM 17759</strain>
    </source>
</reference>
<dbReference type="NCBIfam" id="TIGR00768">
    <property type="entry name" value="rimK_fam"/>
    <property type="match status" value="1"/>
</dbReference>
<organism evidence="6 7">
    <name type="scientific">Novipirellula rosea</name>
    <dbReference type="NCBI Taxonomy" id="1031540"/>
    <lineage>
        <taxon>Bacteria</taxon>
        <taxon>Pseudomonadati</taxon>
        <taxon>Planctomycetota</taxon>
        <taxon>Planctomycetia</taxon>
        <taxon>Pirellulales</taxon>
        <taxon>Pirellulaceae</taxon>
        <taxon>Novipirellula</taxon>
    </lineage>
</organism>
<keyword evidence="2 4" id="KW-0547">Nucleotide-binding</keyword>
<dbReference type="PANTHER" id="PTHR21621:SF0">
    <property type="entry name" value="BETA-CITRYLGLUTAMATE SYNTHASE B-RELATED"/>
    <property type="match status" value="1"/>
</dbReference>
<dbReference type="Gene3D" id="3.30.1490.20">
    <property type="entry name" value="ATP-grasp fold, A domain"/>
    <property type="match status" value="1"/>
</dbReference>
<keyword evidence="1" id="KW-0479">Metal-binding</keyword>
<dbReference type="InterPro" id="IPR004666">
    <property type="entry name" value="Rp_bS6_RimK/Lys_biosynth_LsyX"/>
</dbReference>
<evidence type="ECO:0000256" key="3">
    <source>
        <dbReference type="ARBA" id="ARBA00022840"/>
    </source>
</evidence>
<feature type="domain" description="ATP-grasp" evidence="5">
    <location>
        <begin position="142"/>
        <end position="322"/>
    </location>
</feature>
<dbReference type="Proteomes" id="UP001500840">
    <property type="component" value="Unassembled WGS sequence"/>
</dbReference>
<evidence type="ECO:0000256" key="4">
    <source>
        <dbReference type="PROSITE-ProRule" id="PRU00409"/>
    </source>
</evidence>
<evidence type="ECO:0000256" key="1">
    <source>
        <dbReference type="ARBA" id="ARBA00022723"/>
    </source>
</evidence>
<dbReference type="Gene3D" id="3.30.470.20">
    <property type="entry name" value="ATP-grasp fold, B domain"/>
    <property type="match status" value="1"/>
</dbReference>
<protein>
    <submittedName>
        <fullName evidence="6">ATP-grasp domain-containing protein</fullName>
    </submittedName>
</protein>
<evidence type="ECO:0000256" key="2">
    <source>
        <dbReference type="ARBA" id="ARBA00022741"/>
    </source>
</evidence>
<dbReference type="InterPro" id="IPR013651">
    <property type="entry name" value="ATP-grasp_RimK-type"/>
</dbReference>